<feature type="domain" description="Reverse transcriptase" evidence="1">
    <location>
        <begin position="225"/>
        <end position="405"/>
    </location>
</feature>
<dbReference type="InterPro" id="IPR043502">
    <property type="entry name" value="DNA/RNA_pol_sf"/>
</dbReference>
<gene>
    <name evidence="3" type="primary">LOC107492158</name>
</gene>
<dbReference type="Gene3D" id="2.40.70.10">
    <property type="entry name" value="Acid Proteases"/>
    <property type="match status" value="1"/>
</dbReference>
<evidence type="ECO:0000313" key="2">
    <source>
        <dbReference type="Proteomes" id="UP000515211"/>
    </source>
</evidence>
<dbReference type="SUPFAM" id="SSF56672">
    <property type="entry name" value="DNA/RNA polymerases"/>
    <property type="match status" value="1"/>
</dbReference>
<reference evidence="3" key="2">
    <citation type="submission" date="2025-08" db="UniProtKB">
        <authorList>
            <consortium name="RefSeq"/>
        </authorList>
    </citation>
    <scope>IDENTIFICATION</scope>
    <source>
        <tissue evidence="3">Whole plant</tissue>
    </source>
</reference>
<name>A0A6P4DL78_ARADU</name>
<accession>A0A6P4DL78</accession>
<dbReference type="Proteomes" id="UP000515211">
    <property type="component" value="Chromosome 1"/>
</dbReference>
<dbReference type="PROSITE" id="PS50878">
    <property type="entry name" value="RT_POL"/>
    <property type="match status" value="1"/>
</dbReference>
<dbReference type="CDD" id="cd00303">
    <property type="entry name" value="retropepsin_like"/>
    <property type="match status" value="1"/>
</dbReference>
<dbReference type="AlphaFoldDB" id="A0A6P4DL78"/>
<dbReference type="Pfam" id="PF00078">
    <property type="entry name" value="RVT_1"/>
    <property type="match status" value="1"/>
</dbReference>
<evidence type="ECO:0000259" key="1">
    <source>
        <dbReference type="PROSITE" id="PS50878"/>
    </source>
</evidence>
<dbReference type="RefSeq" id="XP_015968640.1">
    <property type="nucleotide sequence ID" value="XM_016113154.1"/>
</dbReference>
<dbReference type="Gene3D" id="3.10.10.10">
    <property type="entry name" value="HIV Type 1 Reverse Transcriptase, subunit A, domain 1"/>
    <property type="match status" value="1"/>
</dbReference>
<dbReference type="InterPro" id="IPR021109">
    <property type="entry name" value="Peptidase_aspartic_dom_sf"/>
</dbReference>
<dbReference type="Gene3D" id="3.30.70.270">
    <property type="match status" value="1"/>
</dbReference>
<sequence length="463" mass="52104">MSEKGRSPNLPTITFAQEDATGIIPGHDDPMVITIILANTNLHRTLVDQGSSADILFKSAFDKLGLQDKELRAYPNSLFGLGDTPIQPLGYISLHTTFGKGTRSRTLNIDYIIVNVSSAYNALIGRTTLNQLVAVVSTPHLCMKFPTPERNATTKGDQRLARRCYKKIGDAQEKTTNIGATLKGDLKGPLIQFLKDNADLFAWKATDMPDIDPKLMCHKLVIYPGSRPVQQKRRKLGPERSQVVEEQSIGRWRMCTDYTDLNKACPKDIYPLPNIDTLVDASFRYKYFSFMDAYSGYNQILMYLPDQEKTSFLTPKANYCYIVMPFGLKNTGATYQRLMNKVFADHIGKLMEVYVDDMLVKIKSEELLLSDLTKVFNTIRKHGMRHNPAKCTFAVEAGEFLGFMLTKRGIEANPDKFQAILHMKSLTCVKEVQQLNRRLAALSKFLAGSAIRSLPFYATLRKG</sequence>
<dbReference type="KEGG" id="adu:107492158"/>
<dbReference type="GeneID" id="107492158"/>
<dbReference type="InterPro" id="IPR000477">
    <property type="entry name" value="RT_dom"/>
</dbReference>
<keyword evidence="2" id="KW-1185">Reference proteome</keyword>
<proteinExistence type="predicted"/>
<dbReference type="InterPro" id="IPR053134">
    <property type="entry name" value="RNA-dir_DNA_polymerase"/>
</dbReference>
<reference evidence="2" key="1">
    <citation type="journal article" date="2016" name="Nat. Genet.">
        <title>The genome sequences of Arachis duranensis and Arachis ipaensis, the diploid ancestors of cultivated peanut.</title>
        <authorList>
            <person name="Bertioli D.J."/>
            <person name="Cannon S.B."/>
            <person name="Froenicke L."/>
            <person name="Huang G."/>
            <person name="Farmer A.D."/>
            <person name="Cannon E.K."/>
            <person name="Liu X."/>
            <person name="Gao D."/>
            <person name="Clevenger J."/>
            <person name="Dash S."/>
            <person name="Ren L."/>
            <person name="Moretzsohn M.C."/>
            <person name="Shirasawa K."/>
            <person name="Huang W."/>
            <person name="Vidigal B."/>
            <person name="Abernathy B."/>
            <person name="Chu Y."/>
            <person name="Niederhuth C.E."/>
            <person name="Umale P."/>
            <person name="Araujo A.C."/>
            <person name="Kozik A."/>
            <person name="Kim K.D."/>
            <person name="Burow M.D."/>
            <person name="Varshney R.K."/>
            <person name="Wang X."/>
            <person name="Zhang X."/>
            <person name="Barkley N."/>
            <person name="Guimaraes P.M."/>
            <person name="Isobe S."/>
            <person name="Guo B."/>
            <person name="Liao B."/>
            <person name="Stalker H.T."/>
            <person name="Schmitz R.J."/>
            <person name="Scheffler B.E."/>
            <person name="Leal-Bertioli S.C."/>
            <person name="Xun X."/>
            <person name="Jackson S.A."/>
            <person name="Michelmore R."/>
            <person name="Ozias-Akins P."/>
        </authorList>
    </citation>
    <scope>NUCLEOTIDE SEQUENCE [LARGE SCALE GENOMIC DNA]</scope>
    <source>
        <strain evidence="2">cv. V14167</strain>
    </source>
</reference>
<dbReference type="InterPro" id="IPR043128">
    <property type="entry name" value="Rev_trsase/Diguanyl_cyclase"/>
</dbReference>
<dbReference type="CDD" id="cd01647">
    <property type="entry name" value="RT_LTR"/>
    <property type="match status" value="1"/>
</dbReference>
<dbReference type="PANTHER" id="PTHR24559:SF444">
    <property type="entry name" value="REVERSE TRANSCRIPTASE DOMAIN-CONTAINING PROTEIN"/>
    <property type="match status" value="1"/>
</dbReference>
<evidence type="ECO:0000313" key="3">
    <source>
        <dbReference type="RefSeq" id="XP_015968640.1"/>
    </source>
</evidence>
<dbReference type="PANTHER" id="PTHR24559">
    <property type="entry name" value="TRANSPOSON TY3-I GAG-POL POLYPROTEIN"/>
    <property type="match status" value="1"/>
</dbReference>
<organism evidence="2 3">
    <name type="scientific">Arachis duranensis</name>
    <name type="common">Wild peanut</name>
    <dbReference type="NCBI Taxonomy" id="130453"/>
    <lineage>
        <taxon>Eukaryota</taxon>
        <taxon>Viridiplantae</taxon>
        <taxon>Streptophyta</taxon>
        <taxon>Embryophyta</taxon>
        <taxon>Tracheophyta</taxon>
        <taxon>Spermatophyta</taxon>
        <taxon>Magnoliopsida</taxon>
        <taxon>eudicotyledons</taxon>
        <taxon>Gunneridae</taxon>
        <taxon>Pentapetalae</taxon>
        <taxon>rosids</taxon>
        <taxon>fabids</taxon>
        <taxon>Fabales</taxon>
        <taxon>Fabaceae</taxon>
        <taxon>Papilionoideae</taxon>
        <taxon>50 kb inversion clade</taxon>
        <taxon>dalbergioids sensu lato</taxon>
        <taxon>Dalbergieae</taxon>
        <taxon>Pterocarpus clade</taxon>
        <taxon>Arachis</taxon>
    </lineage>
</organism>
<protein>
    <submittedName>
        <fullName evidence="3">Uncharacterized protein LOC107492158</fullName>
    </submittedName>
</protein>